<protein>
    <recommendedName>
        <fullName evidence="7">FAD dependent oxidoreductase domain-containing protein</fullName>
    </recommendedName>
</protein>
<dbReference type="InterPro" id="IPR023209">
    <property type="entry name" value="DAO"/>
</dbReference>
<dbReference type="Proteomes" id="UP000697127">
    <property type="component" value="Unassembled WGS sequence"/>
</dbReference>
<name>A0A9P6WHU2_9ASCO</name>
<sequence length="365" mass="40955">MSEPIVIVGAGVIGISTAYRIAQLDPYAKIIIISKDFPNTGLLSPYYTSSKAGAHFRPFPSKSKEEFRDSKFTHETYKQFQKLAVEHPETSIKVMKGIDYIEFENPLYESLSKGYTEVVKDFKIIPKNELPLKVKFGASYKTFCVNPHVYMNFMLDSLNMHQKIELVHKEIYSLKQVANMYPNSIIVNCTGNGLLFDGSHDSKCYSIRGQTLLVRPPLEYLSEFENQTITYQLANGEWCFNIPRPLNGGIIIGGTKNTKSFKDTPIEEETQSLINNAKIRFPNLFNPKTGKLDILRINVGFRPAREGGVRSEKEIITNDDGSKVTIVHCYGFGGCGIEMSWGAAIKTAGFVMSSINKKSRGNSKL</sequence>
<dbReference type="PANTHER" id="PTHR11530:SF26">
    <property type="entry name" value="FAD DEPENDENT OXIDOREDUCTASE SUPERFAMILY (AFU_ORTHOLOGUE AFUA_5G13940)"/>
    <property type="match status" value="1"/>
</dbReference>
<organism evidence="8 9">
    <name type="scientific">Pichia californica</name>
    <dbReference type="NCBI Taxonomy" id="460514"/>
    <lineage>
        <taxon>Eukaryota</taxon>
        <taxon>Fungi</taxon>
        <taxon>Dikarya</taxon>
        <taxon>Ascomycota</taxon>
        <taxon>Saccharomycotina</taxon>
        <taxon>Pichiomycetes</taxon>
        <taxon>Pichiales</taxon>
        <taxon>Pichiaceae</taxon>
        <taxon>Pichia</taxon>
    </lineage>
</organism>
<dbReference type="GO" id="GO:0005737">
    <property type="term" value="C:cytoplasm"/>
    <property type="evidence" value="ECO:0007669"/>
    <property type="project" value="TreeGrafter"/>
</dbReference>
<dbReference type="SUPFAM" id="SSF54373">
    <property type="entry name" value="FAD-linked reductases, C-terminal domain"/>
    <property type="match status" value="1"/>
</dbReference>
<keyword evidence="9" id="KW-1185">Reference proteome</keyword>
<dbReference type="SUPFAM" id="SSF51971">
    <property type="entry name" value="Nucleotide-binding domain"/>
    <property type="match status" value="1"/>
</dbReference>
<dbReference type="Gene3D" id="3.30.9.10">
    <property type="entry name" value="D-Amino Acid Oxidase, subunit A, domain 2"/>
    <property type="match status" value="1"/>
</dbReference>
<dbReference type="Pfam" id="PF01266">
    <property type="entry name" value="DAO"/>
    <property type="match status" value="1"/>
</dbReference>
<dbReference type="AlphaFoldDB" id="A0A9P6WHU2"/>
<dbReference type="GO" id="GO:0019478">
    <property type="term" value="P:D-amino acid catabolic process"/>
    <property type="evidence" value="ECO:0007669"/>
    <property type="project" value="TreeGrafter"/>
</dbReference>
<proteinExistence type="inferred from homology"/>
<dbReference type="EMBL" id="PUHW01000267">
    <property type="protein sequence ID" value="KAG0687400.1"/>
    <property type="molecule type" value="Genomic_DNA"/>
</dbReference>
<feature type="binding site" evidence="6">
    <location>
        <begin position="48"/>
        <end position="49"/>
    </location>
    <ligand>
        <name>FAD</name>
        <dbReference type="ChEBI" id="CHEBI:57692"/>
    </ligand>
</feature>
<feature type="domain" description="FAD dependent oxidoreductase" evidence="7">
    <location>
        <begin position="5"/>
        <end position="345"/>
    </location>
</feature>
<dbReference type="GO" id="GO:0003884">
    <property type="term" value="F:D-amino-acid oxidase activity"/>
    <property type="evidence" value="ECO:0007669"/>
    <property type="project" value="InterPro"/>
</dbReference>
<comment type="caution">
    <text evidence="8">The sequence shown here is derived from an EMBL/GenBank/DDBJ whole genome shotgun (WGS) entry which is preliminary data.</text>
</comment>
<accession>A0A9P6WHU2</accession>
<comment type="similarity">
    <text evidence="2">Belongs to the DAMOX/DASOX family.</text>
</comment>
<evidence type="ECO:0000256" key="1">
    <source>
        <dbReference type="ARBA" id="ARBA00001974"/>
    </source>
</evidence>
<feature type="binding site" evidence="6">
    <location>
        <position position="334"/>
    </location>
    <ligand>
        <name>D-dopa</name>
        <dbReference type="ChEBI" id="CHEBI:149689"/>
    </ligand>
</feature>
<feature type="binding site" evidence="6">
    <location>
        <position position="190"/>
    </location>
    <ligand>
        <name>FAD</name>
        <dbReference type="ChEBI" id="CHEBI:57692"/>
    </ligand>
</feature>
<evidence type="ECO:0000313" key="9">
    <source>
        <dbReference type="Proteomes" id="UP000697127"/>
    </source>
</evidence>
<keyword evidence="5" id="KW-0560">Oxidoreductase</keyword>
<keyword evidence="3" id="KW-0285">Flavoprotein</keyword>
<dbReference type="InterPro" id="IPR006076">
    <property type="entry name" value="FAD-dep_OxRdtase"/>
</dbReference>
<gene>
    <name evidence="8" type="ORF">C6P40_002397</name>
</gene>
<dbReference type="PANTHER" id="PTHR11530">
    <property type="entry name" value="D-AMINO ACID OXIDASE"/>
    <property type="match status" value="1"/>
</dbReference>
<evidence type="ECO:0000256" key="5">
    <source>
        <dbReference type="ARBA" id="ARBA00023002"/>
    </source>
</evidence>
<dbReference type="Gene3D" id="3.40.50.720">
    <property type="entry name" value="NAD(P)-binding Rossmann-like Domain"/>
    <property type="match status" value="1"/>
</dbReference>
<dbReference type="GO" id="GO:0071949">
    <property type="term" value="F:FAD binding"/>
    <property type="evidence" value="ECO:0007669"/>
    <property type="project" value="InterPro"/>
</dbReference>
<comment type="cofactor">
    <cofactor evidence="1 6">
        <name>FAD</name>
        <dbReference type="ChEBI" id="CHEBI:57692"/>
    </cofactor>
</comment>
<evidence type="ECO:0000313" key="8">
    <source>
        <dbReference type="EMBL" id="KAG0687400.1"/>
    </source>
</evidence>
<feature type="binding site" evidence="6">
    <location>
        <position position="302"/>
    </location>
    <ligand>
        <name>D-dopa</name>
        <dbReference type="ChEBI" id="CHEBI:149689"/>
    </ligand>
</feature>
<keyword evidence="4 6" id="KW-0274">FAD</keyword>
<reference evidence="8" key="1">
    <citation type="submission" date="2020-11" db="EMBL/GenBank/DDBJ databases">
        <title>Kefir isolates.</title>
        <authorList>
            <person name="Marcisauskas S."/>
            <person name="Kim Y."/>
            <person name="Blasche S."/>
        </authorList>
    </citation>
    <scope>NUCLEOTIDE SEQUENCE</scope>
    <source>
        <strain evidence="8">Olga-1</strain>
    </source>
</reference>
<dbReference type="PIRSF" id="PIRSF000189">
    <property type="entry name" value="D-aa_oxidase"/>
    <property type="match status" value="1"/>
</dbReference>
<evidence type="ECO:0000256" key="2">
    <source>
        <dbReference type="ARBA" id="ARBA00006730"/>
    </source>
</evidence>
<evidence type="ECO:0000256" key="4">
    <source>
        <dbReference type="ARBA" id="ARBA00022827"/>
    </source>
</evidence>
<dbReference type="OrthoDB" id="2015447at2759"/>
<evidence type="ECO:0000256" key="3">
    <source>
        <dbReference type="ARBA" id="ARBA00022630"/>
    </source>
</evidence>
<evidence type="ECO:0000259" key="7">
    <source>
        <dbReference type="Pfam" id="PF01266"/>
    </source>
</evidence>
<evidence type="ECO:0000256" key="6">
    <source>
        <dbReference type="PIRSR" id="PIRSR000189-1"/>
    </source>
</evidence>